<dbReference type="SUPFAM" id="SSF51556">
    <property type="entry name" value="Metallo-dependent hydrolases"/>
    <property type="match status" value="1"/>
</dbReference>
<comment type="similarity">
    <text evidence="2">Belongs to the metallo-dependent hydrolases superfamily. Adenosine and AMP deaminases family.</text>
</comment>
<keyword evidence="4" id="KW-0479">Metal-binding</keyword>
<evidence type="ECO:0000256" key="5">
    <source>
        <dbReference type="ARBA" id="ARBA00022801"/>
    </source>
</evidence>
<proteinExistence type="inferred from homology"/>
<keyword evidence="9" id="KW-1185">Reference proteome</keyword>
<organism evidence="8 9">
    <name type="scientific">Galbitalea soli</name>
    <dbReference type="NCBI Taxonomy" id="1268042"/>
    <lineage>
        <taxon>Bacteria</taxon>
        <taxon>Bacillati</taxon>
        <taxon>Actinomycetota</taxon>
        <taxon>Actinomycetes</taxon>
        <taxon>Micrococcales</taxon>
        <taxon>Microbacteriaceae</taxon>
        <taxon>Galbitalea</taxon>
    </lineage>
</organism>
<dbReference type="Proteomes" id="UP000479756">
    <property type="component" value="Unassembled WGS sequence"/>
</dbReference>
<comment type="caution">
    <text evidence="8">The sequence shown here is derived from an EMBL/GenBank/DDBJ whole genome shotgun (WGS) entry which is preliminary data.</text>
</comment>
<evidence type="ECO:0000256" key="2">
    <source>
        <dbReference type="ARBA" id="ARBA00006676"/>
    </source>
</evidence>
<evidence type="ECO:0000256" key="6">
    <source>
        <dbReference type="ARBA" id="ARBA00022833"/>
    </source>
</evidence>
<gene>
    <name evidence="8" type="ORF">G3T37_11930</name>
</gene>
<keyword evidence="5" id="KW-0378">Hydrolase</keyword>
<dbReference type="AlphaFoldDB" id="A0A7C9TSZ9"/>
<dbReference type="InterPro" id="IPR006330">
    <property type="entry name" value="Ado/ade_deaminase"/>
</dbReference>
<evidence type="ECO:0000259" key="7">
    <source>
        <dbReference type="Pfam" id="PF00962"/>
    </source>
</evidence>
<dbReference type="GO" id="GO:0046103">
    <property type="term" value="P:inosine biosynthetic process"/>
    <property type="evidence" value="ECO:0007669"/>
    <property type="project" value="TreeGrafter"/>
</dbReference>
<evidence type="ECO:0000313" key="9">
    <source>
        <dbReference type="Proteomes" id="UP000479756"/>
    </source>
</evidence>
<dbReference type="GO" id="GO:0046872">
    <property type="term" value="F:metal ion binding"/>
    <property type="evidence" value="ECO:0007669"/>
    <property type="project" value="UniProtKB-KW"/>
</dbReference>
<evidence type="ECO:0000313" key="8">
    <source>
        <dbReference type="EMBL" id="NEM92062.1"/>
    </source>
</evidence>
<keyword evidence="6" id="KW-0862">Zinc</keyword>
<sequence>MTDYPRWRQDDDEAFLAMPKISLHDHLDGSLRPETIVELATARGVWIPHTDPATLAGWFQGTVTEPAIGHWDEMFGILTAVMQDQASIRRVAREFVLELAADGVVYGEARWAPEKHLAGGLSLDEAVLAVAAGLAEGEAAARAEGSTIRVRQLLCAMRTSDRSLEIAELTVRHYGASVVGFDLAGEEAGYPASAHRAAFALLDAHDIPYTIHSGELAGVESLQDTLHTTAPQRIGHGIRIIEDVRLDDRPLAVATAAAQFAAAPRAKTTVGPTAARVRDRRVPLEVCVSSNSGGYILSGRENHPMGLLHRLGFTVTVSPDNRLISATSVSAELRHITRLFGWTMADHREAQRAAARAAFLSEPDRRALLETVIEPWFAERL</sequence>
<accession>A0A7C9TSZ9</accession>
<dbReference type="GO" id="GO:0006154">
    <property type="term" value="P:adenosine catabolic process"/>
    <property type="evidence" value="ECO:0007669"/>
    <property type="project" value="TreeGrafter"/>
</dbReference>
<dbReference type="GO" id="GO:0043103">
    <property type="term" value="P:hypoxanthine salvage"/>
    <property type="evidence" value="ECO:0007669"/>
    <property type="project" value="TreeGrafter"/>
</dbReference>
<comment type="cofactor">
    <cofactor evidence="1">
        <name>Zn(2+)</name>
        <dbReference type="ChEBI" id="CHEBI:29105"/>
    </cofactor>
</comment>
<dbReference type="EMBL" id="JAAGWZ010000003">
    <property type="protein sequence ID" value="NEM92062.1"/>
    <property type="molecule type" value="Genomic_DNA"/>
</dbReference>
<evidence type="ECO:0000256" key="3">
    <source>
        <dbReference type="ARBA" id="ARBA00012784"/>
    </source>
</evidence>
<protein>
    <recommendedName>
        <fullName evidence="3">adenosine deaminase</fullName>
        <ecNumber evidence="3">3.5.4.4</ecNumber>
    </recommendedName>
</protein>
<dbReference type="Gene3D" id="3.20.20.140">
    <property type="entry name" value="Metal-dependent hydrolases"/>
    <property type="match status" value="1"/>
</dbReference>
<dbReference type="RefSeq" id="WP_163474113.1">
    <property type="nucleotide sequence ID" value="NZ_JAAGWZ010000003.1"/>
</dbReference>
<feature type="domain" description="Adenosine deaminase" evidence="7">
    <location>
        <begin position="19"/>
        <end position="374"/>
    </location>
</feature>
<dbReference type="PANTHER" id="PTHR11409:SF43">
    <property type="entry name" value="ADENOSINE DEAMINASE"/>
    <property type="match status" value="1"/>
</dbReference>
<evidence type="ECO:0000256" key="4">
    <source>
        <dbReference type="ARBA" id="ARBA00022723"/>
    </source>
</evidence>
<dbReference type="GO" id="GO:0004000">
    <property type="term" value="F:adenosine deaminase activity"/>
    <property type="evidence" value="ECO:0007669"/>
    <property type="project" value="TreeGrafter"/>
</dbReference>
<name>A0A7C9TSZ9_9MICO</name>
<dbReference type="PANTHER" id="PTHR11409">
    <property type="entry name" value="ADENOSINE DEAMINASE"/>
    <property type="match status" value="1"/>
</dbReference>
<reference evidence="8 9" key="1">
    <citation type="journal article" date="2014" name="Int. J. Syst. Evol. Microbiol.">
        <title>Description of Galbitalea soli gen. nov., sp. nov., and Frondihabitans sucicola sp. nov.</title>
        <authorList>
            <person name="Kim S.J."/>
            <person name="Lim J.M."/>
            <person name="Ahn J.H."/>
            <person name="Weon H.Y."/>
            <person name="Hamada M."/>
            <person name="Suzuki K."/>
            <person name="Ahn T.Y."/>
            <person name="Kwon S.W."/>
        </authorList>
    </citation>
    <scope>NUCLEOTIDE SEQUENCE [LARGE SCALE GENOMIC DNA]</scope>
    <source>
        <strain evidence="8 9">NBRC 108727</strain>
    </source>
</reference>
<dbReference type="InterPro" id="IPR001365">
    <property type="entry name" value="A_deaminase_dom"/>
</dbReference>
<dbReference type="EC" id="3.5.4.4" evidence="3"/>
<evidence type="ECO:0000256" key="1">
    <source>
        <dbReference type="ARBA" id="ARBA00001947"/>
    </source>
</evidence>
<dbReference type="GO" id="GO:0005829">
    <property type="term" value="C:cytosol"/>
    <property type="evidence" value="ECO:0007669"/>
    <property type="project" value="TreeGrafter"/>
</dbReference>
<dbReference type="Pfam" id="PF00962">
    <property type="entry name" value="A_deaminase"/>
    <property type="match status" value="1"/>
</dbReference>
<dbReference type="InterPro" id="IPR032466">
    <property type="entry name" value="Metal_Hydrolase"/>
</dbReference>